<evidence type="ECO:0000256" key="10">
    <source>
        <dbReference type="ARBA" id="ARBA00023145"/>
    </source>
</evidence>
<dbReference type="SUPFAM" id="SSF54897">
    <property type="entry name" value="Protease propeptides/inhibitors"/>
    <property type="match status" value="1"/>
</dbReference>
<comment type="cofactor">
    <cofactor evidence="1">
        <name>Ca(2+)</name>
        <dbReference type="ChEBI" id="CHEBI:29108"/>
    </cofactor>
</comment>
<comment type="subcellular location">
    <subcellularLocation>
        <location evidence="2">Membrane</location>
    </subcellularLocation>
</comment>
<dbReference type="InterPro" id="IPR008979">
    <property type="entry name" value="Galactose-bd-like_sf"/>
</dbReference>
<evidence type="ECO:0000256" key="15">
    <source>
        <dbReference type="SAM" id="SignalP"/>
    </source>
</evidence>
<dbReference type="Pfam" id="PF01483">
    <property type="entry name" value="P_proprotein"/>
    <property type="match status" value="1"/>
</dbReference>
<dbReference type="Gene3D" id="2.60.120.260">
    <property type="entry name" value="Galactose-binding domain-like"/>
    <property type="match status" value="1"/>
</dbReference>
<dbReference type="InterPro" id="IPR002884">
    <property type="entry name" value="P_dom"/>
</dbReference>
<keyword evidence="11" id="KW-1015">Disulfide bond</keyword>
<comment type="similarity">
    <text evidence="3">Belongs to the peptidase S8 family. Furin subfamily.</text>
</comment>
<dbReference type="PROSITE" id="PS00138">
    <property type="entry name" value="SUBTILASE_SER"/>
    <property type="match status" value="1"/>
</dbReference>
<proteinExistence type="inferred from homology"/>
<protein>
    <recommendedName>
        <fullName evidence="16">P/Homo B domain-containing protein</fullName>
    </recommendedName>
</protein>
<keyword evidence="4 14" id="KW-0645">Protease</keyword>
<keyword evidence="10" id="KW-0865">Zymogen</keyword>
<dbReference type="InterPro" id="IPR023827">
    <property type="entry name" value="Peptidase_S8_Asp-AS"/>
</dbReference>
<dbReference type="GO" id="GO:0008038">
    <property type="term" value="P:neuron recognition"/>
    <property type="evidence" value="ECO:0007669"/>
    <property type="project" value="UniProtKB-ARBA"/>
</dbReference>
<evidence type="ECO:0000256" key="7">
    <source>
        <dbReference type="ARBA" id="ARBA00022801"/>
    </source>
</evidence>
<dbReference type="InterPro" id="IPR000209">
    <property type="entry name" value="Peptidase_S8/S53_dom"/>
</dbReference>
<dbReference type="Pfam" id="PF16470">
    <property type="entry name" value="S8_pro-domain"/>
    <property type="match status" value="1"/>
</dbReference>
<evidence type="ECO:0000256" key="1">
    <source>
        <dbReference type="ARBA" id="ARBA00001913"/>
    </source>
</evidence>
<dbReference type="InterPro" id="IPR015500">
    <property type="entry name" value="Peptidase_S8_subtilisin-rel"/>
</dbReference>
<dbReference type="PROSITE" id="PS51892">
    <property type="entry name" value="SUBTILASE"/>
    <property type="match status" value="1"/>
</dbReference>
<keyword evidence="5" id="KW-0165">Cleavage on pair of basic residues</keyword>
<evidence type="ECO:0000259" key="16">
    <source>
        <dbReference type="PROSITE" id="PS51829"/>
    </source>
</evidence>
<evidence type="ECO:0000256" key="13">
    <source>
        <dbReference type="PIRSR" id="PIRSR615500-1"/>
    </source>
</evidence>
<dbReference type="PROSITE" id="PS00137">
    <property type="entry name" value="SUBTILASE_HIS"/>
    <property type="match status" value="1"/>
</dbReference>
<dbReference type="PROSITE" id="PS51829">
    <property type="entry name" value="P_HOMO_B"/>
    <property type="match status" value="1"/>
</dbReference>
<dbReference type="InterPro" id="IPR034182">
    <property type="entry name" value="Kexin/furin"/>
</dbReference>
<dbReference type="OrthoDB" id="300641at2759"/>
<keyword evidence="6 15" id="KW-0732">Signal</keyword>
<evidence type="ECO:0000256" key="3">
    <source>
        <dbReference type="ARBA" id="ARBA00005325"/>
    </source>
</evidence>
<dbReference type="FunFam" id="3.40.50.200:FF:000001">
    <property type="entry name" value="Furin 2, isoform B"/>
    <property type="match status" value="1"/>
</dbReference>
<dbReference type="InterPro" id="IPR023828">
    <property type="entry name" value="Peptidase_S8_Ser-AS"/>
</dbReference>
<keyword evidence="9" id="KW-0472">Membrane</keyword>
<feature type="chain" id="PRO_5008786600" description="P/Homo B domain-containing protein" evidence="15">
    <location>
        <begin position="18"/>
        <end position="589"/>
    </location>
</feature>
<name>R7T3G9_CAPTE</name>
<dbReference type="GO" id="GO:0008104">
    <property type="term" value="P:intracellular protein localization"/>
    <property type="evidence" value="ECO:0007669"/>
    <property type="project" value="UniProtKB-ARBA"/>
</dbReference>
<dbReference type="SUPFAM" id="SSF52743">
    <property type="entry name" value="Subtilisin-like"/>
    <property type="match status" value="1"/>
</dbReference>
<dbReference type="Gene3D" id="3.30.70.850">
    <property type="entry name" value="Peptidase S8, pro-domain"/>
    <property type="match status" value="1"/>
</dbReference>
<dbReference type="FunFam" id="2.60.120.260:FF:000006">
    <property type="entry name" value="Proprotein convertase subtilisin/kexin type 5"/>
    <property type="match status" value="1"/>
</dbReference>
<dbReference type="OMA" id="EFMTTHT"/>
<dbReference type="EMBL" id="KB312450">
    <property type="protein sequence ID" value="ELT87218.1"/>
    <property type="molecule type" value="Genomic_DNA"/>
</dbReference>
<evidence type="ECO:0000313" key="19">
    <source>
        <dbReference type="Proteomes" id="UP000014760"/>
    </source>
</evidence>
<dbReference type="InterPro" id="IPR036852">
    <property type="entry name" value="Peptidase_S8/S53_dom_sf"/>
</dbReference>
<dbReference type="InterPro" id="IPR032815">
    <property type="entry name" value="S8_pro-domain"/>
</dbReference>
<dbReference type="CDD" id="cd04059">
    <property type="entry name" value="Peptidases_S8_Protein_convertases_Kexins_Furin-like"/>
    <property type="match status" value="1"/>
</dbReference>
<dbReference type="PANTHER" id="PTHR42884">
    <property type="entry name" value="PROPROTEIN CONVERTASE SUBTILISIN/KEXIN-RELATED"/>
    <property type="match status" value="1"/>
</dbReference>
<dbReference type="PROSITE" id="PS00136">
    <property type="entry name" value="SUBTILASE_ASP"/>
    <property type="match status" value="1"/>
</dbReference>
<feature type="active site" description="Charge relay system" evidence="13 14">
    <location>
        <position position="154"/>
    </location>
</feature>
<keyword evidence="7 14" id="KW-0378">Hydrolase</keyword>
<evidence type="ECO:0000256" key="5">
    <source>
        <dbReference type="ARBA" id="ARBA00022685"/>
    </source>
</evidence>
<feature type="active site" description="Charge relay system" evidence="13 14">
    <location>
        <position position="370"/>
    </location>
</feature>
<feature type="signal peptide" evidence="15">
    <location>
        <begin position="1"/>
        <end position="17"/>
    </location>
</feature>
<evidence type="ECO:0000256" key="11">
    <source>
        <dbReference type="ARBA" id="ARBA00023157"/>
    </source>
</evidence>
<reference evidence="17 19" key="2">
    <citation type="journal article" date="2013" name="Nature">
        <title>Insights into bilaterian evolution from three spiralian genomes.</title>
        <authorList>
            <person name="Simakov O."/>
            <person name="Marletaz F."/>
            <person name="Cho S.J."/>
            <person name="Edsinger-Gonzales E."/>
            <person name="Havlak P."/>
            <person name="Hellsten U."/>
            <person name="Kuo D.H."/>
            <person name="Larsson T."/>
            <person name="Lv J."/>
            <person name="Arendt D."/>
            <person name="Savage R."/>
            <person name="Osoegawa K."/>
            <person name="de Jong P."/>
            <person name="Grimwood J."/>
            <person name="Chapman J.A."/>
            <person name="Shapiro H."/>
            <person name="Aerts A."/>
            <person name="Otillar R.P."/>
            <person name="Terry A.Y."/>
            <person name="Boore J.L."/>
            <person name="Grigoriev I.V."/>
            <person name="Lindberg D.R."/>
            <person name="Seaver E.C."/>
            <person name="Weisblat D.A."/>
            <person name="Putnam N.H."/>
            <person name="Rokhsar D.S."/>
        </authorList>
    </citation>
    <scope>NUCLEOTIDE SEQUENCE</scope>
    <source>
        <strain evidence="17 19">I ESC-2004</strain>
    </source>
</reference>
<reference evidence="18" key="3">
    <citation type="submission" date="2015-06" db="UniProtKB">
        <authorList>
            <consortium name="EnsemblMetazoa"/>
        </authorList>
    </citation>
    <scope>IDENTIFICATION</scope>
</reference>
<dbReference type="EMBL" id="AMQN01003671">
    <property type="status" value="NOT_ANNOTATED_CDS"/>
    <property type="molecule type" value="Genomic_DNA"/>
</dbReference>
<keyword evidence="19" id="KW-1185">Reference proteome</keyword>
<feature type="active site" description="Charge relay system" evidence="13 14">
    <location>
        <position position="195"/>
    </location>
</feature>
<gene>
    <name evidence="17" type="ORF">CAPTEDRAFT_194857</name>
</gene>
<evidence type="ECO:0000256" key="2">
    <source>
        <dbReference type="ARBA" id="ARBA00004370"/>
    </source>
</evidence>
<evidence type="ECO:0000256" key="8">
    <source>
        <dbReference type="ARBA" id="ARBA00022825"/>
    </source>
</evidence>
<evidence type="ECO:0000256" key="4">
    <source>
        <dbReference type="ARBA" id="ARBA00022670"/>
    </source>
</evidence>
<evidence type="ECO:0000256" key="9">
    <source>
        <dbReference type="ARBA" id="ARBA00023136"/>
    </source>
</evidence>
<reference evidence="19" key="1">
    <citation type="submission" date="2012-12" db="EMBL/GenBank/DDBJ databases">
        <authorList>
            <person name="Hellsten U."/>
            <person name="Grimwood J."/>
            <person name="Chapman J.A."/>
            <person name="Shapiro H."/>
            <person name="Aerts A."/>
            <person name="Otillar R.P."/>
            <person name="Terry A.Y."/>
            <person name="Boore J.L."/>
            <person name="Simakov O."/>
            <person name="Marletaz F."/>
            <person name="Cho S.-J."/>
            <person name="Edsinger-Gonzales E."/>
            <person name="Havlak P."/>
            <person name="Kuo D.-H."/>
            <person name="Larsson T."/>
            <person name="Lv J."/>
            <person name="Arendt D."/>
            <person name="Savage R."/>
            <person name="Osoegawa K."/>
            <person name="de Jong P."/>
            <person name="Lindberg D.R."/>
            <person name="Seaver E.C."/>
            <person name="Weisblat D.A."/>
            <person name="Putnam N.H."/>
            <person name="Grigoriev I.V."/>
            <person name="Rokhsar D.S."/>
        </authorList>
    </citation>
    <scope>NUCLEOTIDE SEQUENCE</scope>
    <source>
        <strain evidence="19">I ESC-2004</strain>
    </source>
</reference>
<keyword evidence="8 14" id="KW-0720">Serine protease</keyword>
<dbReference type="FunFam" id="3.30.70.850:FF:000001">
    <property type="entry name" value="Proprotein convertase subtilisin/kexin type 5"/>
    <property type="match status" value="1"/>
</dbReference>
<dbReference type="HOGENOM" id="CLU_002976_4_1_1"/>
<sequence length="589" mass="65337">MALGRSFLLLFLATVDAVYLNKWALKITGGHSDADLLATEHGFTNLGQIGSLRGHYLFEHHDVVKRSLDASPLHHARLQGHPKVHWIEQQQIRTRVKRDPNYRYSEKAVTNLNDPLWQQMWYLHGGASGGFDLGVVGAWRKGYSGRGVVVTILDDGIEYTHDDLKQNYDPDASIDINGHDKDPIPRYDDTDENKHGTRCAGEVAATANNSKCVPGVAFNARIGGVRMLDGDVSDFVEAQALSLNPQHIDIYSASWGPDDNGKVVDGPAKLAKEAFIQGVLNGRGGKGSIYVWASGNGGSLSDSCSCDGYTNSIFTLSVSSASEHNRKPWYLEECASTLATTYSSGENYHERKVMSTDLHNGCTDKHTGTSASAPLAAGMCALALEANPELTWRDMQHIVLMSANHSPLGDGQWITNGVGRYVSHKYGYGLMNAEAMVSLAERWTTVPEQNICFSEEKTVDLAHVQAKVTCSYSRRGDLQLHLISPNGTRSTLLPRRKNDYSYGEFKDWPFMSVFYWGENPTGTWRLLIENTGSMRNTGVFLKWQLIMYGTEAEAVQLKEVSHREYDDYVDVDDKNDEFLWSEKVVVIVG</sequence>
<dbReference type="GO" id="GO:0005802">
    <property type="term" value="C:trans-Golgi network"/>
    <property type="evidence" value="ECO:0007669"/>
    <property type="project" value="TreeGrafter"/>
</dbReference>
<keyword evidence="12" id="KW-0325">Glycoprotein</keyword>
<feature type="domain" description="P/Homo B" evidence="16">
    <location>
        <begin position="416"/>
        <end position="553"/>
    </location>
</feature>
<dbReference type="SUPFAM" id="SSF49785">
    <property type="entry name" value="Galactose-binding domain-like"/>
    <property type="match status" value="1"/>
</dbReference>
<dbReference type="EnsemblMetazoa" id="CapteT194857">
    <property type="protein sequence ID" value="CapteP194857"/>
    <property type="gene ID" value="CapteG194857"/>
</dbReference>
<accession>R7T3G9</accession>
<dbReference type="InterPro" id="IPR022398">
    <property type="entry name" value="Peptidase_S8_His-AS"/>
</dbReference>
<dbReference type="STRING" id="283909.R7T3G9"/>
<dbReference type="Proteomes" id="UP000014760">
    <property type="component" value="Unassembled WGS sequence"/>
</dbReference>
<dbReference type="Gene3D" id="3.40.50.200">
    <property type="entry name" value="Peptidase S8/S53 domain"/>
    <property type="match status" value="1"/>
</dbReference>
<dbReference type="GO" id="GO:0004252">
    <property type="term" value="F:serine-type endopeptidase activity"/>
    <property type="evidence" value="ECO:0007669"/>
    <property type="project" value="UniProtKB-UniRule"/>
</dbReference>
<dbReference type="PRINTS" id="PR00723">
    <property type="entry name" value="SUBTILISIN"/>
</dbReference>
<organism evidence="17">
    <name type="scientific">Capitella teleta</name>
    <name type="common">Polychaete worm</name>
    <dbReference type="NCBI Taxonomy" id="283909"/>
    <lineage>
        <taxon>Eukaryota</taxon>
        <taxon>Metazoa</taxon>
        <taxon>Spiralia</taxon>
        <taxon>Lophotrochozoa</taxon>
        <taxon>Annelida</taxon>
        <taxon>Polychaeta</taxon>
        <taxon>Sedentaria</taxon>
        <taxon>Scolecida</taxon>
        <taxon>Capitellidae</taxon>
        <taxon>Capitella</taxon>
    </lineage>
</organism>
<evidence type="ECO:0000313" key="18">
    <source>
        <dbReference type="EnsemblMetazoa" id="CapteP194857"/>
    </source>
</evidence>
<evidence type="ECO:0000256" key="12">
    <source>
        <dbReference type="ARBA" id="ARBA00023180"/>
    </source>
</evidence>
<dbReference type="GO" id="GO:0000139">
    <property type="term" value="C:Golgi membrane"/>
    <property type="evidence" value="ECO:0007669"/>
    <property type="project" value="TreeGrafter"/>
</dbReference>
<dbReference type="Pfam" id="PF00082">
    <property type="entry name" value="Peptidase_S8"/>
    <property type="match status" value="1"/>
</dbReference>
<dbReference type="PANTHER" id="PTHR42884:SF23">
    <property type="entry name" value="FURIN-LIKE PROTEASE 2"/>
    <property type="match status" value="1"/>
</dbReference>
<evidence type="ECO:0000256" key="6">
    <source>
        <dbReference type="ARBA" id="ARBA00022729"/>
    </source>
</evidence>
<evidence type="ECO:0000256" key="14">
    <source>
        <dbReference type="PROSITE-ProRule" id="PRU01240"/>
    </source>
</evidence>
<dbReference type="InterPro" id="IPR038466">
    <property type="entry name" value="S8_pro-domain_sf"/>
</dbReference>
<dbReference type="GO" id="GO:0016485">
    <property type="term" value="P:protein processing"/>
    <property type="evidence" value="ECO:0007669"/>
    <property type="project" value="TreeGrafter"/>
</dbReference>
<dbReference type="AlphaFoldDB" id="R7T3G9"/>
<evidence type="ECO:0000313" key="17">
    <source>
        <dbReference type="EMBL" id="ELT87218.1"/>
    </source>
</evidence>